<evidence type="ECO:0000313" key="1">
    <source>
        <dbReference type="EMBL" id="KAK8983150.1"/>
    </source>
</evidence>
<dbReference type="EMBL" id="JBBPBN010000082">
    <property type="protein sequence ID" value="KAK8983150.1"/>
    <property type="molecule type" value="Genomic_DNA"/>
</dbReference>
<name>A0ABR2P406_9ROSI</name>
<dbReference type="Proteomes" id="UP001396334">
    <property type="component" value="Unassembled WGS sequence"/>
</dbReference>
<organism evidence="1 2">
    <name type="scientific">Hibiscus sabdariffa</name>
    <name type="common">roselle</name>
    <dbReference type="NCBI Taxonomy" id="183260"/>
    <lineage>
        <taxon>Eukaryota</taxon>
        <taxon>Viridiplantae</taxon>
        <taxon>Streptophyta</taxon>
        <taxon>Embryophyta</taxon>
        <taxon>Tracheophyta</taxon>
        <taxon>Spermatophyta</taxon>
        <taxon>Magnoliopsida</taxon>
        <taxon>eudicotyledons</taxon>
        <taxon>Gunneridae</taxon>
        <taxon>Pentapetalae</taxon>
        <taxon>rosids</taxon>
        <taxon>malvids</taxon>
        <taxon>Malvales</taxon>
        <taxon>Malvaceae</taxon>
        <taxon>Malvoideae</taxon>
        <taxon>Hibiscus</taxon>
    </lineage>
</organism>
<gene>
    <name evidence="1" type="ORF">V6N11_057904</name>
</gene>
<reference evidence="1 2" key="1">
    <citation type="journal article" date="2024" name="G3 (Bethesda)">
        <title>Genome assembly of Hibiscus sabdariffa L. provides insights into metabolisms of medicinal natural products.</title>
        <authorList>
            <person name="Kim T."/>
        </authorList>
    </citation>
    <scope>NUCLEOTIDE SEQUENCE [LARGE SCALE GENOMIC DNA]</scope>
    <source>
        <strain evidence="1">TK-2024</strain>
        <tissue evidence="1">Old leaves</tissue>
    </source>
</reference>
<evidence type="ECO:0000313" key="2">
    <source>
        <dbReference type="Proteomes" id="UP001396334"/>
    </source>
</evidence>
<keyword evidence="2" id="KW-1185">Reference proteome</keyword>
<accession>A0ABR2P406</accession>
<protein>
    <submittedName>
        <fullName evidence="1">Uncharacterized protein</fullName>
    </submittedName>
</protein>
<proteinExistence type="predicted"/>
<comment type="caution">
    <text evidence="1">The sequence shown here is derived from an EMBL/GenBank/DDBJ whole genome shotgun (WGS) entry which is preliminary data.</text>
</comment>
<sequence>MKSNWKQQICNFRKNMYCLSETGASCNNDKGSTVVIGGGNGIVELLELVFGALCPGREAWLTTTFGIESNPKLPKLGGRDPKSFTIESDLEYFLLPLIIFFSIVTPKT</sequence>